<dbReference type="PROSITE" id="PS51725">
    <property type="entry name" value="ABM"/>
    <property type="match status" value="1"/>
</dbReference>
<keyword evidence="2" id="KW-0503">Monooxygenase</keyword>
<organism evidence="2 3">
    <name type="scientific">Streptomyces gamaensis</name>
    <dbReference type="NCBI Taxonomy" id="1763542"/>
    <lineage>
        <taxon>Bacteria</taxon>
        <taxon>Bacillati</taxon>
        <taxon>Actinomycetota</taxon>
        <taxon>Actinomycetes</taxon>
        <taxon>Kitasatosporales</taxon>
        <taxon>Streptomycetaceae</taxon>
        <taxon>Streptomyces</taxon>
    </lineage>
</organism>
<dbReference type="RefSeq" id="WP_390318707.1">
    <property type="nucleotide sequence ID" value="NZ_JBHSPB010000014.1"/>
</dbReference>
<name>A0ABW0Z384_9ACTN</name>
<dbReference type="Proteomes" id="UP001596083">
    <property type="component" value="Unassembled WGS sequence"/>
</dbReference>
<dbReference type="InterPro" id="IPR011008">
    <property type="entry name" value="Dimeric_a/b-barrel"/>
</dbReference>
<dbReference type="SUPFAM" id="SSF54909">
    <property type="entry name" value="Dimeric alpha+beta barrel"/>
    <property type="match status" value="1"/>
</dbReference>
<proteinExistence type="predicted"/>
<keyword evidence="3" id="KW-1185">Reference proteome</keyword>
<keyword evidence="2" id="KW-0560">Oxidoreductase</keyword>
<dbReference type="EC" id="1.-.-.-" evidence="2"/>
<accession>A0ABW0Z384</accession>
<feature type="domain" description="ABM" evidence="1">
    <location>
        <begin position="3"/>
        <end position="93"/>
    </location>
</feature>
<comment type="caution">
    <text evidence="2">The sequence shown here is derived from an EMBL/GenBank/DDBJ whole genome shotgun (WGS) entry which is preliminary data.</text>
</comment>
<protein>
    <submittedName>
        <fullName evidence="2">Quinol monooxygenase</fullName>
        <ecNumber evidence="2">1.-.-.-</ecNumber>
    </submittedName>
</protein>
<sequence length="104" mass="12093">MTVEYVRYRITDPERRAAFEKAYAAAVTHLYAAPQCVGYELSRGVEDPQRYVLRIEWTSVADHEHGFRAGPHFPPFRDGTAPFADDIEEMRHYERTLVVHKGRL</sequence>
<evidence type="ECO:0000259" key="1">
    <source>
        <dbReference type="PROSITE" id="PS51725"/>
    </source>
</evidence>
<dbReference type="Pfam" id="PF03992">
    <property type="entry name" value="ABM"/>
    <property type="match status" value="1"/>
</dbReference>
<evidence type="ECO:0000313" key="3">
    <source>
        <dbReference type="Proteomes" id="UP001596083"/>
    </source>
</evidence>
<reference evidence="3" key="1">
    <citation type="journal article" date="2019" name="Int. J. Syst. Evol. Microbiol.">
        <title>The Global Catalogue of Microorganisms (GCM) 10K type strain sequencing project: providing services to taxonomists for standard genome sequencing and annotation.</title>
        <authorList>
            <consortium name="The Broad Institute Genomics Platform"/>
            <consortium name="The Broad Institute Genome Sequencing Center for Infectious Disease"/>
            <person name="Wu L."/>
            <person name="Ma J."/>
        </authorList>
    </citation>
    <scope>NUCLEOTIDE SEQUENCE [LARGE SCALE GENOMIC DNA]</scope>
    <source>
        <strain evidence="3">CGMCC 4.7304</strain>
    </source>
</reference>
<dbReference type="Gene3D" id="3.30.70.100">
    <property type="match status" value="1"/>
</dbReference>
<dbReference type="InterPro" id="IPR007138">
    <property type="entry name" value="ABM_dom"/>
</dbReference>
<dbReference type="EMBL" id="JBHSPB010000014">
    <property type="protein sequence ID" value="MFC5722907.1"/>
    <property type="molecule type" value="Genomic_DNA"/>
</dbReference>
<dbReference type="GO" id="GO:0004497">
    <property type="term" value="F:monooxygenase activity"/>
    <property type="evidence" value="ECO:0007669"/>
    <property type="project" value="UniProtKB-KW"/>
</dbReference>
<evidence type="ECO:0000313" key="2">
    <source>
        <dbReference type="EMBL" id="MFC5722907.1"/>
    </source>
</evidence>
<gene>
    <name evidence="2" type="ORF">ACFP1Z_22325</name>
</gene>